<evidence type="ECO:0008006" key="2">
    <source>
        <dbReference type="Google" id="ProtNLM"/>
    </source>
</evidence>
<sequence length="62" mass="7402">ASWERGLNEYTNGLIRQYILKGTDFNLYTDDFIKLVQNKINRRPRKKLGFQNPSKIFYASLF</sequence>
<dbReference type="GO" id="GO:0004803">
    <property type="term" value="F:transposase activity"/>
    <property type="evidence" value="ECO:0007669"/>
    <property type="project" value="TreeGrafter"/>
</dbReference>
<dbReference type="PANTHER" id="PTHR10948">
    <property type="entry name" value="TRANSPOSASE"/>
    <property type="match status" value="1"/>
</dbReference>
<dbReference type="InterPro" id="IPR051917">
    <property type="entry name" value="Transposase-Integrase"/>
</dbReference>
<dbReference type="AlphaFoldDB" id="A0A5J4S693"/>
<dbReference type="SUPFAM" id="SSF53098">
    <property type="entry name" value="Ribonuclease H-like"/>
    <property type="match status" value="1"/>
</dbReference>
<dbReference type="PANTHER" id="PTHR10948:SF23">
    <property type="entry name" value="TRANSPOSASE INSI FOR INSERTION SEQUENCE ELEMENT IS30A-RELATED"/>
    <property type="match status" value="1"/>
</dbReference>
<feature type="non-terminal residue" evidence="1">
    <location>
        <position position="1"/>
    </location>
</feature>
<name>A0A5J4S693_9ZZZZ</name>
<dbReference type="InterPro" id="IPR012337">
    <property type="entry name" value="RNaseH-like_sf"/>
</dbReference>
<gene>
    <name evidence="1" type="ORF">EZS27_010814</name>
</gene>
<reference evidence="1" key="1">
    <citation type="submission" date="2019-03" db="EMBL/GenBank/DDBJ databases">
        <title>Single cell metagenomics reveals metabolic interactions within the superorganism composed of flagellate Streblomastix strix and complex community of Bacteroidetes bacteria on its surface.</title>
        <authorList>
            <person name="Treitli S.C."/>
            <person name="Kolisko M."/>
            <person name="Husnik F."/>
            <person name="Keeling P."/>
            <person name="Hampl V."/>
        </authorList>
    </citation>
    <scope>NUCLEOTIDE SEQUENCE</scope>
    <source>
        <strain evidence="1">STM</strain>
    </source>
</reference>
<proteinExistence type="predicted"/>
<dbReference type="GO" id="GO:0032196">
    <property type="term" value="P:transposition"/>
    <property type="evidence" value="ECO:0007669"/>
    <property type="project" value="TreeGrafter"/>
</dbReference>
<organism evidence="1">
    <name type="scientific">termite gut metagenome</name>
    <dbReference type="NCBI Taxonomy" id="433724"/>
    <lineage>
        <taxon>unclassified sequences</taxon>
        <taxon>metagenomes</taxon>
        <taxon>organismal metagenomes</taxon>
    </lineage>
</organism>
<evidence type="ECO:0000313" key="1">
    <source>
        <dbReference type="EMBL" id="KAA6341358.1"/>
    </source>
</evidence>
<dbReference type="GO" id="GO:0005829">
    <property type="term" value="C:cytosol"/>
    <property type="evidence" value="ECO:0007669"/>
    <property type="project" value="TreeGrafter"/>
</dbReference>
<protein>
    <recommendedName>
        <fullName evidence="2">Integrase catalytic domain-containing protein</fullName>
    </recommendedName>
</protein>
<accession>A0A5J4S693</accession>
<comment type="caution">
    <text evidence="1">The sequence shown here is derived from an EMBL/GenBank/DDBJ whole genome shotgun (WGS) entry which is preliminary data.</text>
</comment>
<dbReference type="EMBL" id="SNRY01000394">
    <property type="protein sequence ID" value="KAA6341358.1"/>
    <property type="molecule type" value="Genomic_DNA"/>
</dbReference>